<accession>A0A0R3RV90</accession>
<name>A0A0R3RV90_9BILA</name>
<dbReference type="AlphaFoldDB" id="A0A0R3RV90"/>
<keyword evidence="2" id="KW-1185">Reference proteome</keyword>
<dbReference type="Proteomes" id="UP000050640">
    <property type="component" value="Unplaced"/>
</dbReference>
<dbReference type="WBParaSite" id="EEL_0000599701-mRNA-1">
    <property type="protein sequence ID" value="EEL_0000599701-mRNA-1"/>
    <property type="gene ID" value="EEL_0000599701"/>
</dbReference>
<organism evidence="2 3">
    <name type="scientific">Elaeophora elaphi</name>
    <dbReference type="NCBI Taxonomy" id="1147741"/>
    <lineage>
        <taxon>Eukaryota</taxon>
        <taxon>Metazoa</taxon>
        <taxon>Ecdysozoa</taxon>
        <taxon>Nematoda</taxon>
        <taxon>Chromadorea</taxon>
        <taxon>Rhabditida</taxon>
        <taxon>Spirurina</taxon>
        <taxon>Spiruromorpha</taxon>
        <taxon>Filarioidea</taxon>
        <taxon>Onchocercidae</taxon>
        <taxon>Elaeophora</taxon>
    </lineage>
</organism>
<evidence type="ECO:0000313" key="3">
    <source>
        <dbReference type="WBParaSite" id="EEL_0000599701-mRNA-1"/>
    </source>
</evidence>
<evidence type="ECO:0000313" key="2">
    <source>
        <dbReference type="Proteomes" id="UP000050640"/>
    </source>
</evidence>
<sequence length="201" mass="22678">MGNRNAKNTEKNQDSQCDELSDRQADDQTEQITLLRSISTYFHFSATAIPATEKRNRSGWLTSSHLSLPHEPSINSTASSVSITETIPFRRGVTNSSATCMVSRADENIKITSGLAKRSYTNEEGFLKSYEYFTAYRKSFFKLPKQKEYQLQNDNEISTMKMPSKNPPSALLTPKLMNKRKSLSTSWLTDGQKGTILNLSF</sequence>
<feature type="region of interest" description="Disordered" evidence="1">
    <location>
        <begin position="1"/>
        <end position="25"/>
    </location>
</feature>
<reference evidence="3" key="1">
    <citation type="submission" date="2017-02" db="UniProtKB">
        <authorList>
            <consortium name="WormBaseParasite"/>
        </authorList>
    </citation>
    <scope>IDENTIFICATION</scope>
</reference>
<proteinExistence type="predicted"/>
<evidence type="ECO:0000256" key="1">
    <source>
        <dbReference type="SAM" id="MobiDB-lite"/>
    </source>
</evidence>
<protein>
    <submittedName>
        <fullName evidence="3">Uncharacterized protein</fullName>
    </submittedName>
</protein>